<keyword evidence="8 13" id="KW-0472">Membrane</keyword>
<evidence type="ECO:0000256" key="12">
    <source>
        <dbReference type="SAM" id="MobiDB-lite"/>
    </source>
</evidence>
<evidence type="ECO:0000256" key="8">
    <source>
        <dbReference type="ARBA" id="ARBA00023136"/>
    </source>
</evidence>
<feature type="compositionally biased region" description="Low complexity" evidence="12">
    <location>
        <begin position="360"/>
        <end position="370"/>
    </location>
</feature>
<evidence type="ECO:0000256" key="10">
    <source>
        <dbReference type="ARBA" id="ARBA00068717"/>
    </source>
</evidence>
<dbReference type="PANTHER" id="PTHR24322:SF736">
    <property type="entry name" value="RETINOL DEHYDROGENASE 10"/>
    <property type="match status" value="1"/>
</dbReference>
<feature type="transmembrane region" description="Helical" evidence="13">
    <location>
        <begin position="518"/>
        <end position="538"/>
    </location>
</feature>
<keyword evidence="7" id="KW-0443">Lipid metabolism</keyword>
<dbReference type="PANTHER" id="PTHR24322">
    <property type="entry name" value="PKSB"/>
    <property type="match status" value="1"/>
</dbReference>
<dbReference type="Pfam" id="PF14934">
    <property type="entry name" value="TMEM254"/>
    <property type="match status" value="1"/>
</dbReference>
<dbReference type="AlphaFoldDB" id="A0A7E4UM66"/>
<dbReference type="SUPFAM" id="SSF51735">
    <property type="entry name" value="NAD(P)-binding Rossmann-fold domains"/>
    <property type="match status" value="1"/>
</dbReference>
<dbReference type="Gene3D" id="3.40.50.720">
    <property type="entry name" value="NAD(P)-binding Rossmann-like Domain"/>
    <property type="match status" value="1"/>
</dbReference>
<dbReference type="GO" id="GO:0016020">
    <property type="term" value="C:membrane"/>
    <property type="evidence" value="ECO:0007669"/>
    <property type="project" value="UniProtKB-SubCell"/>
</dbReference>
<dbReference type="GO" id="GO:0005811">
    <property type="term" value="C:lipid droplet"/>
    <property type="evidence" value="ECO:0007669"/>
    <property type="project" value="TreeGrafter"/>
</dbReference>
<dbReference type="InterPro" id="IPR028110">
    <property type="entry name" value="TMEM254"/>
</dbReference>
<evidence type="ECO:0000313" key="14">
    <source>
        <dbReference type="Proteomes" id="UP000492821"/>
    </source>
</evidence>
<name>A0A7E4UM66_PANRE</name>
<comment type="subcellular location">
    <subcellularLocation>
        <location evidence="1">Membrane</location>
        <topology evidence="1">Multi-pass membrane protein</topology>
    </subcellularLocation>
</comment>
<evidence type="ECO:0000256" key="13">
    <source>
        <dbReference type="SAM" id="Phobius"/>
    </source>
</evidence>
<reference evidence="15" key="2">
    <citation type="submission" date="2020-10" db="UniProtKB">
        <authorList>
            <consortium name="WormBaseParasite"/>
        </authorList>
    </citation>
    <scope>IDENTIFICATION</scope>
</reference>
<evidence type="ECO:0000256" key="6">
    <source>
        <dbReference type="ARBA" id="ARBA00023002"/>
    </source>
</evidence>
<feature type="compositionally biased region" description="Polar residues" evidence="12">
    <location>
        <begin position="372"/>
        <end position="401"/>
    </location>
</feature>
<keyword evidence="4" id="KW-0521">NADP</keyword>
<evidence type="ECO:0000256" key="11">
    <source>
        <dbReference type="ARBA" id="ARBA00082544"/>
    </source>
</evidence>
<evidence type="ECO:0000256" key="9">
    <source>
        <dbReference type="ARBA" id="ARBA00059620"/>
    </source>
</evidence>
<dbReference type="InterPro" id="IPR036291">
    <property type="entry name" value="NAD(P)-bd_dom_sf"/>
</dbReference>
<evidence type="ECO:0000256" key="7">
    <source>
        <dbReference type="ARBA" id="ARBA00023098"/>
    </source>
</evidence>
<dbReference type="Proteomes" id="UP000492821">
    <property type="component" value="Unassembled WGS sequence"/>
</dbReference>
<protein>
    <recommendedName>
        <fullName evidence="10">Short-chain dehydrogenase/reductase 3</fullName>
    </recommendedName>
    <alternativeName>
        <fullName evidence="11">Retinal short-chain dehydrogenase/reductase 1</fullName>
    </alternativeName>
</protein>
<comment type="function">
    <text evidence="9">Catalyzes the reduction of all-trans-retinal to all-trans-retinol in the presence of NADPH.</text>
</comment>
<dbReference type="GO" id="GO:0052650">
    <property type="term" value="F:all-trans-retinol dehydrogenase (NADP+) activity"/>
    <property type="evidence" value="ECO:0007669"/>
    <property type="project" value="UniProtKB-ARBA"/>
</dbReference>
<dbReference type="FunFam" id="3.40.50.720:FF:000131">
    <property type="entry name" value="Short-chain dehydrogenase/reductase 3"/>
    <property type="match status" value="1"/>
</dbReference>
<keyword evidence="14" id="KW-1185">Reference proteome</keyword>
<accession>A0A7E4UM66</accession>
<feature type="region of interest" description="Disordered" evidence="12">
    <location>
        <begin position="358"/>
        <end position="411"/>
    </location>
</feature>
<feature type="transmembrane region" description="Helical" evidence="13">
    <location>
        <begin position="484"/>
        <end position="506"/>
    </location>
</feature>
<dbReference type="WBParaSite" id="Pan_g10429.t1">
    <property type="protein sequence ID" value="Pan_g10429.t1"/>
    <property type="gene ID" value="Pan_g10429"/>
</dbReference>
<keyword evidence="6" id="KW-0560">Oxidoreductase</keyword>
<dbReference type="InterPro" id="IPR002347">
    <property type="entry name" value="SDR_fam"/>
</dbReference>
<feature type="transmembrane region" description="Helical" evidence="13">
    <location>
        <begin position="441"/>
        <end position="459"/>
    </location>
</feature>
<evidence type="ECO:0000256" key="1">
    <source>
        <dbReference type="ARBA" id="ARBA00004141"/>
    </source>
</evidence>
<dbReference type="Pfam" id="PF00106">
    <property type="entry name" value="adh_short"/>
    <property type="match status" value="1"/>
</dbReference>
<evidence type="ECO:0000313" key="15">
    <source>
        <dbReference type="WBParaSite" id="Pan_g10429.t1"/>
    </source>
</evidence>
<evidence type="ECO:0000256" key="4">
    <source>
        <dbReference type="ARBA" id="ARBA00022857"/>
    </source>
</evidence>
<sequence>MTVVVEVELESEPKDVVVIKNVEVEPHSETNLIQRPVTKLEPEIEEADSATMSGGDGENLWVSLLGLFVHFFFVAIPRDIIRVVKMKPKSVKGQTVVITGGASGLGQRMAEMFALDHGANVAIIDVDKVKAEETVNSIKCRGGTAKYWFCDITKDEDMNKVADEIRDEFGHVHIVICNAAILYFGHMMELTTAQLQRATNVNLMGTIITIRAFLPEMEKVNNGQFVTVSSVAGFFGETYGMAYCPSKFAVRGVMESLENEMRDRGLDGIKCTTVCPWFIRTPMILNMGMRPTSRLLPFMSVTRAAKQIIDAVLKEKSVSFVPWMVAVLVGSRSFLAHHMQKAGRNFLNARYEPIPKSELLEVNNNNEPPVTKLTSSSPPYSTNHATSNSNIDTDSTHSSTEIDSDDAALGSSCDDKMAEKRYTGKPTSPGNLKSYFRLAPLFWYAIILPALLFTFLTWYRPELVRVIPVIGEFAYNLGTTQSNLVLWINIGALVAHIGEAIFAVYLCDQLAINHASTLKWFIQTFLVGFSSLSILFAYKKKVSKNKD</sequence>
<keyword evidence="3 13" id="KW-0812">Transmembrane</keyword>
<evidence type="ECO:0000256" key="2">
    <source>
        <dbReference type="ARBA" id="ARBA00006484"/>
    </source>
</evidence>
<dbReference type="PRINTS" id="PR00081">
    <property type="entry name" value="GDHRDH"/>
</dbReference>
<comment type="similarity">
    <text evidence="2">Belongs to the short-chain dehydrogenases/reductases (SDR) family.</text>
</comment>
<keyword evidence="5 13" id="KW-1133">Transmembrane helix</keyword>
<proteinExistence type="inferred from homology"/>
<evidence type="ECO:0000256" key="3">
    <source>
        <dbReference type="ARBA" id="ARBA00022692"/>
    </source>
</evidence>
<evidence type="ECO:0000256" key="5">
    <source>
        <dbReference type="ARBA" id="ARBA00022989"/>
    </source>
</evidence>
<reference evidence="14" key="1">
    <citation type="journal article" date="2013" name="Genetics">
        <title>The draft genome and transcriptome of Panagrellus redivivus are shaped by the harsh demands of a free-living lifestyle.</title>
        <authorList>
            <person name="Srinivasan J."/>
            <person name="Dillman A.R."/>
            <person name="Macchietto M.G."/>
            <person name="Heikkinen L."/>
            <person name="Lakso M."/>
            <person name="Fracchia K.M."/>
            <person name="Antoshechkin I."/>
            <person name="Mortazavi A."/>
            <person name="Wong G."/>
            <person name="Sternberg P.W."/>
        </authorList>
    </citation>
    <scope>NUCLEOTIDE SEQUENCE [LARGE SCALE GENOMIC DNA]</scope>
    <source>
        <strain evidence="14">MT8872</strain>
    </source>
</reference>
<organism evidence="14 15">
    <name type="scientific">Panagrellus redivivus</name>
    <name type="common">Microworm</name>
    <dbReference type="NCBI Taxonomy" id="6233"/>
    <lineage>
        <taxon>Eukaryota</taxon>
        <taxon>Metazoa</taxon>
        <taxon>Ecdysozoa</taxon>
        <taxon>Nematoda</taxon>
        <taxon>Chromadorea</taxon>
        <taxon>Rhabditida</taxon>
        <taxon>Tylenchina</taxon>
        <taxon>Panagrolaimomorpha</taxon>
        <taxon>Panagrolaimoidea</taxon>
        <taxon>Panagrolaimidae</taxon>
        <taxon>Panagrellus</taxon>
    </lineage>
</organism>